<name>A0A9P9KMI4_FUSRE</name>
<protein>
    <submittedName>
        <fullName evidence="1">Uncharacterized protein</fullName>
    </submittedName>
</protein>
<keyword evidence="2" id="KW-1185">Reference proteome</keyword>
<gene>
    <name evidence="1" type="ORF">BKA55DRAFT_295178</name>
</gene>
<reference evidence="1" key="1">
    <citation type="journal article" date="2021" name="Nat. Commun.">
        <title>Genetic determinants of endophytism in the Arabidopsis root mycobiome.</title>
        <authorList>
            <person name="Mesny F."/>
            <person name="Miyauchi S."/>
            <person name="Thiergart T."/>
            <person name="Pickel B."/>
            <person name="Atanasova L."/>
            <person name="Karlsson M."/>
            <person name="Huettel B."/>
            <person name="Barry K.W."/>
            <person name="Haridas S."/>
            <person name="Chen C."/>
            <person name="Bauer D."/>
            <person name="Andreopoulos W."/>
            <person name="Pangilinan J."/>
            <person name="LaButti K."/>
            <person name="Riley R."/>
            <person name="Lipzen A."/>
            <person name="Clum A."/>
            <person name="Drula E."/>
            <person name="Henrissat B."/>
            <person name="Kohler A."/>
            <person name="Grigoriev I.V."/>
            <person name="Martin F.M."/>
            <person name="Hacquard S."/>
        </authorList>
    </citation>
    <scope>NUCLEOTIDE SEQUENCE</scope>
    <source>
        <strain evidence="1">MPI-CAGE-AT-0023</strain>
    </source>
</reference>
<dbReference type="AlphaFoldDB" id="A0A9P9KMI4"/>
<accession>A0A9P9KMI4</accession>
<evidence type="ECO:0000313" key="2">
    <source>
        <dbReference type="Proteomes" id="UP000720189"/>
    </source>
</evidence>
<evidence type="ECO:0000313" key="1">
    <source>
        <dbReference type="EMBL" id="KAH7259049.1"/>
    </source>
</evidence>
<dbReference type="GeneID" id="70215528"/>
<dbReference type="Proteomes" id="UP000720189">
    <property type="component" value="Unassembled WGS sequence"/>
</dbReference>
<sequence>MVFKRLLLSTALSGRIGLTVSCGSSAFSQARPIVGLVRGRSPNSHPHLSPSRSRYQMLRRPRFPILALPIPRILRAIQTRDSHPASLTRGFAGSGIPEPKRTGHSEVASTLNVYYAGKTSI</sequence>
<dbReference type="RefSeq" id="XP_046051757.1">
    <property type="nucleotide sequence ID" value="XM_046185574.1"/>
</dbReference>
<proteinExistence type="predicted"/>
<organism evidence="1 2">
    <name type="scientific">Fusarium redolens</name>
    <dbReference type="NCBI Taxonomy" id="48865"/>
    <lineage>
        <taxon>Eukaryota</taxon>
        <taxon>Fungi</taxon>
        <taxon>Dikarya</taxon>
        <taxon>Ascomycota</taxon>
        <taxon>Pezizomycotina</taxon>
        <taxon>Sordariomycetes</taxon>
        <taxon>Hypocreomycetidae</taxon>
        <taxon>Hypocreales</taxon>
        <taxon>Nectriaceae</taxon>
        <taxon>Fusarium</taxon>
        <taxon>Fusarium redolens species complex</taxon>
    </lineage>
</organism>
<dbReference type="EMBL" id="JAGMUX010000005">
    <property type="protein sequence ID" value="KAH7259049.1"/>
    <property type="molecule type" value="Genomic_DNA"/>
</dbReference>
<comment type="caution">
    <text evidence="1">The sequence shown here is derived from an EMBL/GenBank/DDBJ whole genome shotgun (WGS) entry which is preliminary data.</text>
</comment>